<organism evidence="1 2">
    <name type="scientific">Marchantia polymorpha subsp. ruderalis</name>
    <dbReference type="NCBI Taxonomy" id="1480154"/>
    <lineage>
        <taxon>Eukaryota</taxon>
        <taxon>Viridiplantae</taxon>
        <taxon>Streptophyta</taxon>
        <taxon>Embryophyta</taxon>
        <taxon>Marchantiophyta</taxon>
        <taxon>Marchantiopsida</taxon>
        <taxon>Marchantiidae</taxon>
        <taxon>Marchantiales</taxon>
        <taxon>Marchantiaceae</taxon>
        <taxon>Marchantia</taxon>
    </lineage>
</organism>
<sequence>MLRIARNLEFVRWLHQQSHTMCLLVEPCYIRWIFWMDYWTETTAYCPSWQSGNGRMSKLLVRFISGARPLGSSSAVLESVAGFSGLLTWPDDLLKGNRSSDNTSVYEDMEEVVSFAAVVSSSLDVPLSSSCHALELEVDSTGLAAVLQSSHLR</sequence>
<protein>
    <submittedName>
        <fullName evidence="1">Uncharacterized protein</fullName>
    </submittedName>
</protein>
<dbReference type="EMBL" id="LVLJ01003077">
    <property type="protein sequence ID" value="OAE22714.1"/>
    <property type="molecule type" value="Genomic_DNA"/>
</dbReference>
<evidence type="ECO:0000313" key="1">
    <source>
        <dbReference type="EMBL" id="OAE22714.1"/>
    </source>
</evidence>
<reference evidence="1" key="1">
    <citation type="submission" date="2016-03" db="EMBL/GenBank/DDBJ databases">
        <title>Mechanisms controlling the formation of the plant cell surface in tip-growing cells are functionally conserved among land plants.</title>
        <authorList>
            <person name="Honkanen S."/>
            <person name="Jones V.A."/>
            <person name="Morieri G."/>
            <person name="Champion C."/>
            <person name="Hetherington A.J."/>
            <person name="Kelly S."/>
            <person name="Saint-Marcoux D."/>
            <person name="Proust H."/>
            <person name="Prescott H."/>
            <person name="Dolan L."/>
        </authorList>
    </citation>
    <scope>NUCLEOTIDE SEQUENCE [LARGE SCALE GENOMIC DNA]</scope>
    <source>
        <tissue evidence="1">Whole gametophyte</tissue>
    </source>
</reference>
<evidence type="ECO:0000313" key="2">
    <source>
        <dbReference type="Proteomes" id="UP000077202"/>
    </source>
</evidence>
<comment type="caution">
    <text evidence="1">The sequence shown here is derived from an EMBL/GenBank/DDBJ whole genome shotgun (WGS) entry which is preliminary data.</text>
</comment>
<dbReference type="Proteomes" id="UP000077202">
    <property type="component" value="Unassembled WGS sequence"/>
</dbReference>
<proteinExistence type="predicted"/>
<gene>
    <name evidence="1" type="ORF">AXG93_4321s1000</name>
</gene>
<name>A0A176VP86_MARPO</name>
<keyword evidence="2" id="KW-1185">Reference proteome</keyword>
<dbReference type="AlphaFoldDB" id="A0A176VP86"/>
<accession>A0A176VP86</accession>